<proteinExistence type="predicted"/>
<reference evidence="1" key="1">
    <citation type="submission" date="2017-05" db="UniProtKB">
        <authorList>
            <consortium name="EnsemblMetazoa"/>
        </authorList>
    </citation>
    <scope>IDENTIFICATION</scope>
</reference>
<sequence length="69" mass="7858">RIAKKANLPVDILEKPDVVLRDYNQHPLKIGAVAKLEVKFEGKTVLTPIYINVDSENRLTESCIFGSWY</sequence>
<accession>A0A1X7USU1</accession>
<dbReference type="AlphaFoldDB" id="A0A1X7USU1"/>
<dbReference type="EnsemblMetazoa" id="Aqu2.1.30452_001">
    <property type="protein sequence ID" value="Aqu2.1.30452_001"/>
    <property type="gene ID" value="Aqu2.1.30452"/>
</dbReference>
<organism evidence="1">
    <name type="scientific">Amphimedon queenslandica</name>
    <name type="common">Sponge</name>
    <dbReference type="NCBI Taxonomy" id="400682"/>
    <lineage>
        <taxon>Eukaryota</taxon>
        <taxon>Metazoa</taxon>
        <taxon>Porifera</taxon>
        <taxon>Demospongiae</taxon>
        <taxon>Heteroscleromorpha</taxon>
        <taxon>Haplosclerida</taxon>
        <taxon>Niphatidae</taxon>
        <taxon>Amphimedon</taxon>
    </lineage>
</organism>
<dbReference type="InParanoid" id="A0A1X7USU1"/>
<name>A0A1X7USU1_AMPQE</name>
<protein>
    <submittedName>
        <fullName evidence="1">Uncharacterized protein</fullName>
    </submittedName>
</protein>
<evidence type="ECO:0000313" key="1">
    <source>
        <dbReference type="EnsemblMetazoa" id="Aqu2.1.30452_001"/>
    </source>
</evidence>